<dbReference type="InterPro" id="IPR000182">
    <property type="entry name" value="GNAT_dom"/>
</dbReference>
<keyword evidence="2" id="KW-0808">Transferase</keyword>
<dbReference type="Pfam" id="PF00583">
    <property type="entry name" value="Acetyltransf_1"/>
    <property type="match status" value="1"/>
</dbReference>
<sequence>MNIDIVQVGIEDKEVLRNLLEKYNYEFSQYNNRDVNKLGLYGYDYLDNYWTEKNRWAFFIVVDDHLAGFIMVNDYPEVQEEKTDYTLAEFFIMLKYRRCGIGKYAAYKVFDMFKGRWQLKRHPKNLASVYFWDKVVRDYTKGNYRLVKSYQGTEYEDGTLGDIFFFKN</sequence>
<dbReference type="Gene3D" id="3.40.630.30">
    <property type="match status" value="1"/>
</dbReference>
<dbReference type="GO" id="GO:0016747">
    <property type="term" value="F:acyltransferase activity, transferring groups other than amino-acyl groups"/>
    <property type="evidence" value="ECO:0007669"/>
    <property type="project" value="InterPro"/>
</dbReference>
<protein>
    <submittedName>
        <fullName evidence="2">Putative acetyltransferase</fullName>
    </submittedName>
</protein>
<feature type="domain" description="N-acetyltransferase" evidence="1">
    <location>
        <begin position="3"/>
        <end position="168"/>
    </location>
</feature>
<proteinExistence type="predicted"/>
<dbReference type="OrthoDB" id="8479334at2"/>
<gene>
    <name evidence="2" type="ORF">EDC18_101526</name>
</gene>
<dbReference type="EMBL" id="SMAL01000001">
    <property type="protein sequence ID" value="TCT17228.1"/>
    <property type="molecule type" value="Genomic_DNA"/>
</dbReference>
<evidence type="ECO:0000313" key="3">
    <source>
        <dbReference type="Proteomes" id="UP000294902"/>
    </source>
</evidence>
<dbReference type="AlphaFoldDB" id="A0A4R3MSL4"/>
<dbReference type="PROSITE" id="PS51186">
    <property type="entry name" value="GNAT"/>
    <property type="match status" value="1"/>
</dbReference>
<dbReference type="SUPFAM" id="SSF55729">
    <property type="entry name" value="Acyl-CoA N-acyltransferases (Nat)"/>
    <property type="match status" value="1"/>
</dbReference>
<reference evidence="2 3" key="1">
    <citation type="submission" date="2019-03" db="EMBL/GenBank/DDBJ databases">
        <title>Genomic Encyclopedia of Type Strains, Phase IV (KMG-IV): sequencing the most valuable type-strain genomes for metagenomic binning, comparative biology and taxonomic classification.</title>
        <authorList>
            <person name="Goeker M."/>
        </authorList>
    </citation>
    <scope>NUCLEOTIDE SEQUENCE [LARGE SCALE GENOMIC DNA]</scope>
    <source>
        <strain evidence="2 3">DSM 24629</strain>
    </source>
</reference>
<evidence type="ECO:0000313" key="2">
    <source>
        <dbReference type="EMBL" id="TCT17228.1"/>
    </source>
</evidence>
<organism evidence="2 3">
    <name type="scientific">Natranaerovirga pectinivora</name>
    <dbReference type="NCBI Taxonomy" id="682400"/>
    <lineage>
        <taxon>Bacteria</taxon>
        <taxon>Bacillati</taxon>
        <taxon>Bacillota</taxon>
        <taxon>Clostridia</taxon>
        <taxon>Lachnospirales</taxon>
        <taxon>Natranaerovirgaceae</taxon>
        <taxon>Natranaerovirga</taxon>
    </lineage>
</organism>
<dbReference type="InterPro" id="IPR016181">
    <property type="entry name" value="Acyl_CoA_acyltransferase"/>
</dbReference>
<accession>A0A4R3MSL4</accession>
<dbReference type="RefSeq" id="WP_132249940.1">
    <property type="nucleotide sequence ID" value="NZ_SMAL01000001.1"/>
</dbReference>
<comment type="caution">
    <text evidence="2">The sequence shown here is derived from an EMBL/GenBank/DDBJ whole genome shotgun (WGS) entry which is preliminary data.</text>
</comment>
<evidence type="ECO:0000259" key="1">
    <source>
        <dbReference type="PROSITE" id="PS51186"/>
    </source>
</evidence>
<dbReference type="Proteomes" id="UP000294902">
    <property type="component" value="Unassembled WGS sequence"/>
</dbReference>
<keyword evidence="3" id="KW-1185">Reference proteome</keyword>
<name>A0A4R3MSL4_9FIRM</name>